<keyword evidence="3" id="KW-1185">Reference proteome</keyword>
<dbReference type="EMBL" id="FNQM01000005">
    <property type="protein sequence ID" value="SEA47343.1"/>
    <property type="molecule type" value="Genomic_DNA"/>
</dbReference>
<evidence type="ECO:0000313" key="2">
    <source>
        <dbReference type="EMBL" id="SEA47343.1"/>
    </source>
</evidence>
<organism evidence="2 3">
    <name type="scientific">Rubrimonas cliftonensis</name>
    <dbReference type="NCBI Taxonomy" id="89524"/>
    <lineage>
        <taxon>Bacteria</taxon>
        <taxon>Pseudomonadati</taxon>
        <taxon>Pseudomonadota</taxon>
        <taxon>Alphaproteobacteria</taxon>
        <taxon>Rhodobacterales</taxon>
        <taxon>Paracoccaceae</taxon>
        <taxon>Rubrimonas</taxon>
    </lineage>
</organism>
<gene>
    <name evidence="2" type="ORF">SAMN05444370_105202</name>
</gene>
<dbReference type="STRING" id="89524.SAMN05444370_105202"/>
<accession>A0A1H4BGP6</accession>
<dbReference type="RefSeq" id="WP_175478856.1">
    <property type="nucleotide sequence ID" value="NZ_FNQM01000005.1"/>
</dbReference>
<protein>
    <recommendedName>
        <fullName evidence="1">DUF4123 domain-containing protein</fullName>
    </recommendedName>
</protein>
<name>A0A1H4BGP6_9RHOB</name>
<sequence>MDRQTADAAFEPRVAAPDALRAALFADPDLAAYAVIDGAAVLDLGARLQETGAESACLFLGELEPELAAAAPWLVRLTPADGLFDQLFGDGWGKSWAIFATAHASVAEMRRRLRKLTLVELPDRRTVYFRFYDPRVLRHVLPLMEPAQIRQFFGDEVDAYFCEDEGGAALLEFRRPIGSAPAGDA</sequence>
<evidence type="ECO:0000259" key="1">
    <source>
        <dbReference type="Pfam" id="PF13503"/>
    </source>
</evidence>
<evidence type="ECO:0000313" key="3">
    <source>
        <dbReference type="Proteomes" id="UP000198703"/>
    </source>
</evidence>
<dbReference type="Pfam" id="PF13503">
    <property type="entry name" value="DUF4123"/>
    <property type="match status" value="1"/>
</dbReference>
<dbReference type="AlphaFoldDB" id="A0A1H4BGP6"/>
<dbReference type="InterPro" id="IPR025391">
    <property type="entry name" value="DUF4123"/>
</dbReference>
<dbReference type="Proteomes" id="UP000198703">
    <property type="component" value="Unassembled WGS sequence"/>
</dbReference>
<feature type="domain" description="DUF4123" evidence="1">
    <location>
        <begin position="33"/>
        <end position="151"/>
    </location>
</feature>
<proteinExistence type="predicted"/>
<reference evidence="2 3" key="1">
    <citation type="submission" date="2016-10" db="EMBL/GenBank/DDBJ databases">
        <authorList>
            <person name="de Groot N.N."/>
        </authorList>
    </citation>
    <scope>NUCLEOTIDE SEQUENCE [LARGE SCALE GENOMIC DNA]</scope>
    <source>
        <strain evidence="2 3">DSM 15345</strain>
    </source>
</reference>